<dbReference type="GO" id="GO:0005739">
    <property type="term" value="C:mitochondrion"/>
    <property type="evidence" value="ECO:0007669"/>
    <property type="project" value="TreeGrafter"/>
</dbReference>
<protein>
    <recommendedName>
        <fullName evidence="3">Ubiquinol-cytochrome c chaperone domain-containing protein</fullName>
    </recommendedName>
</protein>
<evidence type="ECO:0000256" key="1">
    <source>
        <dbReference type="ARBA" id="ARBA00006407"/>
    </source>
</evidence>
<evidence type="ECO:0000313" key="4">
    <source>
        <dbReference type="EMBL" id="QIW96697.1"/>
    </source>
</evidence>
<feature type="domain" description="Ubiquinol-cytochrome c chaperone" evidence="3">
    <location>
        <begin position="151"/>
        <end position="292"/>
    </location>
</feature>
<feature type="region of interest" description="Disordered" evidence="2">
    <location>
        <begin position="116"/>
        <end position="139"/>
    </location>
</feature>
<keyword evidence="5" id="KW-1185">Reference proteome</keyword>
<gene>
    <name evidence="4" type="ORF">AMS68_002215</name>
</gene>
<sequence>MIEIIPCTKFISELSTRRLPSIASRPGLTRRSHRQFGVAARCLAAPAPPQQQQQTPPPAVPEYTPSVKQIAAYAAKVGRRSSAGGILAATTETYAAYGTTEQLYGECARQCDYSVPSRLEKPPQPAPKNAAGEDTGEGQGAWFAPRSQGGLGLPVTFFSWAQVMYLHLYILTVRLRRFPPEHVRIWEQHLMDHFYYAAEDKMEKWHGMAARGVRNKNLKDLWLQWRGALLSYDEGLIKGDAMLSAAVWRAIFKADVNANIEDVAMVTAYLRQELQRVDLITDADLAVGKVKFGDLGAVRPFLNGQSTSMTRSFNQEDLSQLKAIEAEAARTNK</sequence>
<organism evidence="4 5">
    <name type="scientific">Peltaster fructicola</name>
    <dbReference type="NCBI Taxonomy" id="286661"/>
    <lineage>
        <taxon>Eukaryota</taxon>
        <taxon>Fungi</taxon>
        <taxon>Dikarya</taxon>
        <taxon>Ascomycota</taxon>
        <taxon>Pezizomycotina</taxon>
        <taxon>Dothideomycetes</taxon>
        <taxon>Dothideomycetes incertae sedis</taxon>
        <taxon>Peltaster</taxon>
    </lineage>
</organism>
<dbReference type="InterPro" id="IPR021150">
    <property type="entry name" value="Ubiq_cyt_c_chap"/>
</dbReference>
<dbReference type="OrthoDB" id="10253878at2759"/>
<evidence type="ECO:0000313" key="5">
    <source>
        <dbReference type="Proteomes" id="UP000503462"/>
    </source>
</evidence>
<dbReference type="InterPro" id="IPR007129">
    <property type="entry name" value="Ubiqinol_cyt_c_chaperone_CPB3"/>
</dbReference>
<reference evidence="4 5" key="1">
    <citation type="journal article" date="2016" name="Sci. Rep.">
        <title>Peltaster fructicola genome reveals evolution from an invasive phytopathogen to an ectophytic parasite.</title>
        <authorList>
            <person name="Xu C."/>
            <person name="Chen H."/>
            <person name="Gleason M.L."/>
            <person name="Xu J.R."/>
            <person name="Liu H."/>
            <person name="Zhang R."/>
            <person name="Sun G."/>
        </authorList>
    </citation>
    <scope>NUCLEOTIDE SEQUENCE [LARGE SCALE GENOMIC DNA]</scope>
    <source>
        <strain evidence="4 5">LNHT1506</strain>
    </source>
</reference>
<dbReference type="PANTHER" id="PTHR12184">
    <property type="entry name" value="UBIQUINOL-CYTOCHROME C REDUCTASE COMPLEX ASSEMBLY FACTOR 1 FAMILY MEMBER"/>
    <property type="match status" value="1"/>
</dbReference>
<dbReference type="Proteomes" id="UP000503462">
    <property type="component" value="Chromosome 2"/>
</dbReference>
<dbReference type="AlphaFoldDB" id="A0A6H0XPY7"/>
<dbReference type="EMBL" id="CP051140">
    <property type="protein sequence ID" value="QIW96697.1"/>
    <property type="molecule type" value="Genomic_DNA"/>
</dbReference>
<evidence type="ECO:0000259" key="3">
    <source>
        <dbReference type="Pfam" id="PF03981"/>
    </source>
</evidence>
<dbReference type="Pfam" id="PF03981">
    <property type="entry name" value="Ubiq_cyt_C_chap"/>
    <property type="match status" value="1"/>
</dbReference>
<proteinExistence type="inferred from homology"/>
<dbReference type="PANTHER" id="PTHR12184:SF1">
    <property type="entry name" value="UBIQUINOL-CYTOCHROME-C REDUCTASE COMPLEX ASSEMBLY FACTOR 1"/>
    <property type="match status" value="1"/>
</dbReference>
<dbReference type="GO" id="GO:0034551">
    <property type="term" value="P:mitochondrial respiratory chain complex III assembly"/>
    <property type="evidence" value="ECO:0007669"/>
    <property type="project" value="TreeGrafter"/>
</dbReference>
<evidence type="ECO:0000256" key="2">
    <source>
        <dbReference type="SAM" id="MobiDB-lite"/>
    </source>
</evidence>
<accession>A0A6H0XPY7</accession>
<comment type="similarity">
    <text evidence="1">Belongs to the CBP3 family.</text>
</comment>
<name>A0A6H0XPY7_9PEZI</name>